<dbReference type="GO" id="GO:0098609">
    <property type="term" value="P:cell-cell adhesion"/>
    <property type="evidence" value="ECO:0007669"/>
    <property type="project" value="TreeGrafter"/>
</dbReference>
<reference evidence="18" key="3">
    <citation type="submission" date="2025-09" db="UniProtKB">
        <authorList>
            <consortium name="Ensembl"/>
        </authorList>
    </citation>
    <scope>IDENTIFICATION</scope>
</reference>
<dbReference type="InterPro" id="IPR013649">
    <property type="entry name" value="Integrin_alpha_Ig-like_1"/>
</dbReference>
<keyword evidence="19" id="KW-1185">Reference proteome</keyword>
<keyword evidence="11 16" id="KW-0472">Membrane</keyword>
<evidence type="ECO:0000313" key="18">
    <source>
        <dbReference type="Ensembl" id="ENSDCDP00010053237.1"/>
    </source>
</evidence>
<evidence type="ECO:0000256" key="2">
    <source>
        <dbReference type="ARBA" id="ARBA00008054"/>
    </source>
</evidence>
<keyword evidence="3 16" id="KW-0812">Transmembrane</keyword>
<evidence type="ECO:0000256" key="5">
    <source>
        <dbReference type="ARBA" id="ARBA00022729"/>
    </source>
</evidence>
<dbReference type="FunFam" id="3.40.50.410:FF:000012">
    <property type="entry name" value="Integrin, alpha 10"/>
    <property type="match status" value="1"/>
</dbReference>
<evidence type="ECO:0000259" key="17">
    <source>
        <dbReference type="PROSITE" id="PS50234"/>
    </source>
</evidence>
<keyword evidence="7" id="KW-0106">Calcium</keyword>
<dbReference type="InterPro" id="IPR028994">
    <property type="entry name" value="Integrin_alpha_N"/>
</dbReference>
<keyword evidence="13 16" id="KW-0675">Receptor</keyword>
<dbReference type="PRINTS" id="PR01185">
    <property type="entry name" value="INTEGRINA"/>
</dbReference>
<name>A0AAY4E685_9TELE</name>
<dbReference type="PROSITE" id="PS51470">
    <property type="entry name" value="FG_GAP"/>
    <property type="match status" value="5"/>
</dbReference>
<dbReference type="InterPro" id="IPR048286">
    <property type="entry name" value="Integrin_alpha_Ig-like_3"/>
</dbReference>
<keyword evidence="12" id="KW-1015">Disulfide bond</keyword>
<comment type="similarity">
    <text evidence="2 16">Belongs to the integrin alpha chain family.</text>
</comment>
<evidence type="ECO:0000256" key="11">
    <source>
        <dbReference type="ARBA" id="ARBA00023136"/>
    </source>
</evidence>
<keyword evidence="8 16" id="KW-0130">Cell adhesion</keyword>
<dbReference type="PROSITE" id="PS50234">
    <property type="entry name" value="VWFA"/>
    <property type="match status" value="1"/>
</dbReference>
<dbReference type="GO" id="GO:0007160">
    <property type="term" value="P:cell-matrix adhesion"/>
    <property type="evidence" value="ECO:0007669"/>
    <property type="project" value="TreeGrafter"/>
</dbReference>
<keyword evidence="9 16" id="KW-1133">Transmembrane helix</keyword>
<dbReference type="Proteomes" id="UP000694580">
    <property type="component" value="Chromosome 3"/>
</dbReference>
<evidence type="ECO:0000256" key="3">
    <source>
        <dbReference type="ARBA" id="ARBA00022692"/>
    </source>
</evidence>
<evidence type="ECO:0000256" key="4">
    <source>
        <dbReference type="ARBA" id="ARBA00022723"/>
    </source>
</evidence>
<dbReference type="PANTHER" id="PTHR23220:SF23">
    <property type="entry name" value="INTEGRIN ALPHA-2"/>
    <property type="match status" value="1"/>
</dbReference>
<dbReference type="Gene3D" id="2.60.40.1510">
    <property type="entry name" value="ntegrin, alpha v. Chain A, domain 3"/>
    <property type="match status" value="1"/>
</dbReference>
<protein>
    <recommendedName>
        <fullName evidence="17">VWFA domain-containing protein</fullName>
    </recommendedName>
</protein>
<evidence type="ECO:0000256" key="13">
    <source>
        <dbReference type="ARBA" id="ARBA00023170"/>
    </source>
</evidence>
<keyword evidence="4" id="KW-0479">Metal-binding</keyword>
<dbReference type="GO" id="GO:0009897">
    <property type="term" value="C:external side of plasma membrane"/>
    <property type="evidence" value="ECO:0007669"/>
    <property type="project" value="TreeGrafter"/>
</dbReference>
<dbReference type="Pfam" id="PF08441">
    <property type="entry name" value="Integrin_A_Ig_1"/>
    <property type="match status" value="1"/>
</dbReference>
<dbReference type="PROSITE" id="PS00242">
    <property type="entry name" value="INTEGRIN_ALPHA"/>
    <property type="match status" value="1"/>
</dbReference>
<dbReference type="GO" id="GO:0033627">
    <property type="term" value="P:cell adhesion mediated by integrin"/>
    <property type="evidence" value="ECO:0007669"/>
    <property type="project" value="TreeGrafter"/>
</dbReference>
<evidence type="ECO:0000256" key="9">
    <source>
        <dbReference type="ARBA" id="ARBA00022989"/>
    </source>
</evidence>
<dbReference type="SUPFAM" id="SSF69179">
    <property type="entry name" value="Integrin domains"/>
    <property type="match status" value="3"/>
</dbReference>
<keyword evidence="5" id="KW-0732">Signal</keyword>
<organism evidence="18 19">
    <name type="scientific">Denticeps clupeoides</name>
    <name type="common">denticle herring</name>
    <dbReference type="NCBI Taxonomy" id="299321"/>
    <lineage>
        <taxon>Eukaryota</taxon>
        <taxon>Metazoa</taxon>
        <taxon>Chordata</taxon>
        <taxon>Craniata</taxon>
        <taxon>Vertebrata</taxon>
        <taxon>Euteleostomi</taxon>
        <taxon>Actinopterygii</taxon>
        <taxon>Neopterygii</taxon>
        <taxon>Teleostei</taxon>
        <taxon>Clupei</taxon>
        <taxon>Clupeiformes</taxon>
        <taxon>Denticipitoidei</taxon>
        <taxon>Denticipitidae</taxon>
        <taxon>Denticeps</taxon>
    </lineage>
</organism>
<feature type="domain" description="VWFA" evidence="17">
    <location>
        <begin position="205"/>
        <end position="392"/>
    </location>
</feature>
<keyword evidence="6" id="KW-0677">Repeat</keyword>
<dbReference type="GeneTree" id="ENSGT00940000156303"/>
<dbReference type="InterPro" id="IPR036465">
    <property type="entry name" value="vWFA_dom_sf"/>
</dbReference>
<dbReference type="Gene3D" id="2.60.40.1460">
    <property type="entry name" value="Integrin domains. Chain A, domain 2"/>
    <property type="match status" value="1"/>
</dbReference>
<dbReference type="InterPro" id="IPR000413">
    <property type="entry name" value="Integrin_alpha"/>
</dbReference>
<feature type="repeat" description="FG-GAP" evidence="15">
    <location>
        <begin position="570"/>
        <end position="628"/>
    </location>
</feature>
<dbReference type="InterPro" id="IPR013517">
    <property type="entry name" value="FG-GAP"/>
</dbReference>
<feature type="transmembrane region" description="Helical" evidence="16">
    <location>
        <begin position="1168"/>
        <end position="1192"/>
    </location>
</feature>
<dbReference type="Gene3D" id="1.20.5.930">
    <property type="entry name" value="Bicelle-embedded integrin alpha(iib) transmembrane segment"/>
    <property type="match status" value="1"/>
</dbReference>
<evidence type="ECO:0000256" key="6">
    <source>
        <dbReference type="ARBA" id="ARBA00022737"/>
    </source>
</evidence>
<dbReference type="Pfam" id="PF01839">
    <property type="entry name" value="FG-GAP"/>
    <property type="match status" value="2"/>
</dbReference>
<accession>A0AAY4E685</accession>
<evidence type="ECO:0000256" key="1">
    <source>
        <dbReference type="ARBA" id="ARBA00004479"/>
    </source>
</evidence>
<dbReference type="InterPro" id="IPR032695">
    <property type="entry name" value="Integrin_dom_sf"/>
</dbReference>
<feature type="repeat" description="FG-GAP" evidence="15">
    <location>
        <begin position="66"/>
        <end position="124"/>
    </location>
</feature>
<dbReference type="Gene3D" id="3.40.50.410">
    <property type="entry name" value="von Willebrand factor, type A domain"/>
    <property type="match status" value="1"/>
</dbReference>
<evidence type="ECO:0000256" key="8">
    <source>
        <dbReference type="ARBA" id="ARBA00022889"/>
    </source>
</evidence>
<gene>
    <name evidence="18" type="primary">itga2.2</name>
</gene>
<dbReference type="Gene3D" id="2.60.40.1530">
    <property type="entry name" value="ntegrin, alpha v. Chain A, domain 4"/>
    <property type="match status" value="1"/>
</dbReference>
<dbReference type="GO" id="GO:0007229">
    <property type="term" value="P:integrin-mediated signaling pathway"/>
    <property type="evidence" value="ECO:0007669"/>
    <property type="project" value="UniProtKB-KW"/>
</dbReference>
<dbReference type="GO" id="GO:0005178">
    <property type="term" value="F:integrin binding"/>
    <property type="evidence" value="ECO:0007669"/>
    <property type="project" value="TreeGrafter"/>
</dbReference>
<evidence type="ECO:0000256" key="7">
    <source>
        <dbReference type="ARBA" id="ARBA00022837"/>
    </source>
</evidence>
<dbReference type="Ensembl" id="ENSDCDT00010063739.1">
    <property type="protein sequence ID" value="ENSDCDP00010053237.1"/>
    <property type="gene ID" value="ENSDCDG00010030828.1"/>
</dbReference>
<comment type="subcellular location">
    <subcellularLocation>
        <location evidence="1 16">Membrane</location>
        <topology evidence="1 16">Single-pass type I membrane protein</topology>
    </subcellularLocation>
</comment>
<dbReference type="PRINTS" id="PR00453">
    <property type="entry name" value="VWFADOMAIN"/>
</dbReference>
<evidence type="ECO:0000313" key="19">
    <source>
        <dbReference type="Proteomes" id="UP000694580"/>
    </source>
</evidence>
<dbReference type="Pfam" id="PF00092">
    <property type="entry name" value="VWA"/>
    <property type="match status" value="1"/>
</dbReference>
<dbReference type="PANTHER" id="PTHR23220">
    <property type="entry name" value="INTEGRIN ALPHA"/>
    <property type="match status" value="1"/>
</dbReference>
<evidence type="ECO:0000256" key="16">
    <source>
        <dbReference type="RuleBase" id="RU003762"/>
    </source>
</evidence>
<feature type="repeat" description="FG-GAP" evidence="15">
    <location>
        <begin position="632"/>
        <end position="692"/>
    </location>
</feature>
<keyword evidence="10 16" id="KW-0401">Integrin</keyword>
<evidence type="ECO:0000256" key="15">
    <source>
        <dbReference type="PROSITE-ProRule" id="PRU00803"/>
    </source>
</evidence>
<dbReference type="InterPro" id="IPR002035">
    <property type="entry name" value="VWF_A"/>
</dbReference>
<sequence length="1222" mass="133252">MTSQTTPTTTGRQAASYNLCCVCFLRAKTCLCSRVNMEEVLVKGLGVLLLTQSWVTQDCHGFNVGTVGAKVFTGPAEEQFGYSVQQFSNYQGKWLLVGSPLSGLPSNRKGDIYRCSVSGTGSSCDKLNLQNSVNIPDVKNVNVNMSLGLTLTRTTNDKFMMCGPLWAQQCGNQYFYPGVCGMVTPQFTLLSAFSPAVQTCGGPMDIAIVLDGSNSIYPWPPVVRFLTELIKSLDIGPTTTQVSVLQYGEVVSVEYKLNSYKTKNTMLAAAQKIYQRGGQETRTFTAIQHARQQAFLPINGGRAGATKVMIVVTDGESHDRDMQEGVIAACNTDMITRFGIAVLGYYNREGKDAKDLIAEIKSIASSPPEKYFFNVSDEVALSEIAGTLGDRIFNIEGTGKGGDFNMEFSQVGFSAYQTSKEDALVLGAVGAYGWTGTVVHQAAQKFNILPKNIFESILEDRNHSSYLGYSVSGLTDGSVEYYVAGAPRTKHAGLVVVYTINSKSEPLIIDIQRGTQIGSYFGSVLCPLDVNRDGVTDVLLVGAPMFMTEQKKERGKVYMFSISKGILSDQGSLEGPSQTENARFGMTIAAVPDLNVDGFKDVVVGAPLEDSNHGTIYIYYGDGRTVRLQYSQKILGKAVDQTLQYFGRSADGSGDLNGDNIPDVSVGAHGKVVQLWSRGVAVVTAKATFAPDKINILSKNCHLGGRLVFCFEATVCFSASFRPTPQVGPVAIKYNLTLDADLQSSRVSSRGQFGNSERSLVKDTVVDASQACESHTVYVQDTPDFVNSVTLRVDVALQKQDASPVLDAFAPNAWEFFIPFTKDCGTDEVCECNLALSVVRSGEQSSSSPFVVSPTSRRLSFSISVNNRKENSYNTRVLATFSNNLFYASFTPPSDGTEVKCTSTAESQTLSCQVAYPALKKDQMVMFEVHFDFNLDKLQKEAQVSFEAQSDSKEENPTDNKAPITVPVLYDSQIILTSETNINFYVVDTEDTFKTTVANFSDIGPEFIFTIKATTGNFRAGVVFLNVLLPIKTTQGNPLLYVTGVKTAPDVDVNCDVTKLIDPENISKNPYTLTFSKQSFRGMEELDCKTSTCHTMKCVLKDLGIKREYVVNVTTRLWTGTFASSTFQMVSLIVETNMESNNPDLIMIAHKHFKNEITVSKPGEVGDIPMGVIIGSVLGGLLLLAIAVATLWKLGFFKRQYQQLAKGPEEERENEELQGDAA</sequence>
<dbReference type="InterPro" id="IPR018184">
    <property type="entry name" value="Integrin_alpha_C_CS"/>
</dbReference>
<dbReference type="SMART" id="SM00327">
    <property type="entry name" value="VWA"/>
    <property type="match status" value="1"/>
</dbReference>
<dbReference type="InterPro" id="IPR013519">
    <property type="entry name" value="Int_alpha_beta-p"/>
</dbReference>
<dbReference type="GO" id="GO:0008305">
    <property type="term" value="C:integrin complex"/>
    <property type="evidence" value="ECO:0007669"/>
    <property type="project" value="InterPro"/>
</dbReference>
<dbReference type="SMART" id="SM00191">
    <property type="entry name" value="Int_alpha"/>
    <property type="match status" value="5"/>
</dbReference>
<evidence type="ECO:0000256" key="14">
    <source>
        <dbReference type="ARBA" id="ARBA00023180"/>
    </source>
</evidence>
<dbReference type="Gene3D" id="2.130.10.130">
    <property type="entry name" value="Integrin alpha, N-terminal"/>
    <property type="match status" value="2"/>
</dbReference>
<dbReference type="SUPFAM" id="SSF53300">
    <property type="entry name" value="vWA-like"/>
    <property type="match status" value="1"/>
</dbReference>
<dbReference type="InterPro" id="IPR048285">
    <property type="entry name" value="Integrin_alpha_Ig-like_2"/>
</dbReference>
<reference evidence="18" key="2">
    <citation type="submission" date="2025-08" db="UniProtKB">
        <authorList>
            <consortium name="Ensembl"/>
        </authorList>
    </citation>
    <scope>IDENTIFICATION</scope>
</reference>
<feature type="repeat" description="FG-GAP" evidence="15">
    <location>
        <begin position="507"/>
        <end position="569"/>
    </location>
</feature>
<dbReference type="Pfam" id="PF20805">
    <property type="entry name" value="Integrin_A_Ig_2"/>
    <property type="match status" value="1"/>
</dbReference>
<dbReference type="Pfam" id="PF20806">
    <property type="entry name" value="Integrin_A_Ig_3"/>
    <property type="match status" value="1"/>
</dbReference>
<keyword evidence="14" id="KW-0325">Glycoprotein</keyword>
<evidence type="ECO:0000256" key="12">
    <source>
        <dbReference type="ARBA" id="ARBA00023157"/>
    </source>
</evidence>
<evidence type="ECO:0000256" key="10">
    <source>
        <dbReference type="ARBA" id="ARBA00023037"/>
    </source>
</evidence>
<dbReference type="SUPFAM" id="SSF69318">
    <property type="entry name" value="Integrin alpha N-terminal domain"/>
    <property type="match status" value="1"/>
</dbReference>
<feature type="repeat" description="FG-GAP" evidence="15">
    <location>
        <begin position="452"/>
        <end position="506"/>
    </location>
</feature>
<proteinExistence type="inferred from homology"/>
<dbReference type="GO" id="GO:0046872">
    <property type="term" value="F:metal ion binding"/>
    <property type="evidence" value="ECO:0007669"/>
    <property type="project" value="UniProtKB-KW"/>
</dbReference>
<reference evidence="18 19" key="1">
    <citation type="submission" date="2020-06" db="EMBL/GenBank/DDBJ databases">
        <authorList>
            <consortium name="Wellcome Sanger Institute Data Sharing"/>
        </authorList>
    </citation>
    <scope>NUCLEOTIDE SEQUENCE [LARGE SCALE GENOMIC DNA]</scope>
</reference>
<dbReference type="AlphaFoldDB" id="A0AAY4E685"/>